<dbReference type="Proteomes" id="UP000470771">
    <property type="component" value="Unassembled WGS sequence"/>
</dbReference>
<gene>
    <name evidence="6" type="ORF">GQN54_09310</name>
</gene>
<evidence type="ECO:0000256" key="5">
    <source>
        <dbReference type="SAM" id="Phobius"/>
    </source>
</evidence>
<comment type="subcellular location">
    <subcellularLocation>
        <location evidence="1">Membrane</location>
        <topology evidence="1">Multi-pass membrane protein</topology>
    </subcellularLocation>
</comment>
<evidence type="ECO:0000256" key="2">
    <source>
        <dbReference type="ARBA" id="ARBA00022692"/>
    </source>
</evidence>
<keyword evidence="3 5" id="KW-1133">Transmembrane helix</keyword>
<feature type="transmembrane region" description="Helical" evidence="5">
    <location>
        <begin position="55"/>
        <end position="76"/>
    </location>
</feature>
<accession>A0A6N9NK62</accession>
<dbReference type="AlphaFoldDB" id="A0A6N9NK62"/>
<evidence type="ECO:0000256" key="3">
    <source>
        <dbReference type="ARBA" id="ARBA00022989"/>
    </source>
</evidence>
<dbReference type="InterPro" id="IPR032808">
    <property type="entry name" value="DoxX"/>
</dbReference>
<evidence type="ECO:0000256" key="4">
    <source>
        <dbReference type="ARBA" id="ARBA00023136"/>
    </source>
</evidence>
<dbReference type="EMBL" id="WWNE01000007">
    <property type="protein sequence ID" value="NBG66313.1"/>
    <property type="molecule type" value="Genomic_DNA"/>
</dbReference>
<dbReference type="Pfam" id="PF07681">
    <property type="entry name" value="DoxX"/>
    <property type="match status" value="1"/>
</dbReference>
<protein>
    <submittedName>
        <fullName evidence="6">DoxX family membrane protein</fullName>
    </submittedName>
</protein>
<comment type="caution">
    <text evidence="6">The sequence shown here is derived from an EMBL/GenBank/DDBJ whole genome shotgun (WGS) entry which is preliminary data.</text>
</comment>
<feature type="transmembrane region" description="Helical" evidence="5">
    <location>
        <begin position="82"/>
        <end position="102"/>
    </location>
</feature>
<keyword evidence="2 5" id="KW-0812">Transmembrane</keyword>
<reference evidence="6 7" key="1">
    <citation type="submission" date="2019-12" db="EMBL/GenBank/DDBJ databases">
        <authorList>
            <person name="Zhao J."/>
        </authorList>
    </citation>
    <scope>NUCLEOTIDE SEQUENCE [LARGE SCALE GENOMIC DNA]</scope>
    <source>
        <strain evidence="6 7">S-15</strain>
    </source>
</reference>
<evidence type="ECO:0000313" key="7">
    <source>
        <dbReference type="Proteomes" id="UP000470771"/>
    </source>
</evidence>
<feature type="transmembrane region" description="Helical" evidence="5">
    <location>
        <begin position="6"/>
        <end position="24"/>
    </location>
</feature>
<evidence type="ECO:0000256" key="1">
    <source>
        <dbReference type="ARBA" id="ARBA00004141"/>
    </source>
</evidence>
<name>A0A6N9NK62_9FLAO</name>
<organism evidence="6 7">
    <name type="scientific">Acidiluteibacter ferrifornacis</name>
    <dbReference type="NCBI Taxonomy" id="2692424"/>
    <lineage>
        <taxon>Bacteria</taxon>
        <taxon>Pseudomonadati</taxon>
        <taxon>Bacteroidota</taxon>
        <taxon>Flavobacteriia</taxon>
        <taxon>Flavobacteriales</taxon>
        <taxon>Cryomorphaceae</taxon>
        <taxon>Acidiluteibacter</taxon>
    </lineage>
</organism>
<dbReference type="GO" id="GO:0016020">
    <property type="term" value="C:membrane"/>
    <property type="evidence" value="ECO:0007669"/>
    <property type="project" value="UniProtKB-SubCell"/>
</dbReference>
<evidence type="ECO:0000313" key="6">
    <source>
        <dbReference type="EMBL" id="NBG66313.1"/>
    </source>
</evidence>
<proteinExistence type="predicted"/>
<keyword evidence="4 5" id="KW-0472">Membrane</keyword>
<dbReference type="RefSeq" id="WP_160633268.1">
    <property type="nucleotide sequence ID" value="NZ_WWNE01000007.1"/>
</dbReference>
<keyword evidence="7" id="KW-1185">Reference proteome</keyword>
<sequence>MIVDPFVPFMLRVILGSLFFFQAYDKLFRIGLQKNYHVYEEDCRKRKVPLSFMKISVLFSSYIELLGGLFLMIGVFQHFTLLLLGLNLIMVSVGLGFLQGLWDLRHVFPRLILLTLIYLIPKENDTWNFHTLFNMF</sequence>